<evidence type="ECO:0008006" key="4">
    <source>
        <dbReference type="Google" id="ProtNLM"/>
    </source>
</evidence>
<reference evidence="3" key="1">
    <citation type="journal article" date="2019" name="Int. J. Syst. Evol. Microbiol.">
        <title>The Global Catalogue of Microorganisms (GCM) 10K type strain sequencing project: providing services to taxonomists for standard genome sequencing and annotation.</title>
        <authorList>
            <consortium name="The Broad Institute Genomics Platform"/>
            <consortium name="The Broad Institute Genome Sequencing Center for Infectious Disease"/>
            <person name="Wu L."/>
            <person name="Ma J."/>
        </authorList>
    </citation>
    <scope>NUCLEOTIDE SEQUENCE [LARGE SCALE GENOMIC DNA]</scope>
    <source>
        <strain evidence="3">CGMCC 4.7237</strain>
    </source>
</reference>
<protein>
    <recommendedName>
        <fullName evidence="4">DUF3618 domain-containing protein</fullName>
    </recommendedName>
</protein>
<dbReference type="EMBL" id="JBHSBB010000014">
    <property type="protein sequence ID" value="MFC4034528.1"/>
    <property type="molecule type" value="Genomic_DNA"/>
</dbReference>
<evidence type="ECO:0000256" key="1">
    <source>
        <dbReference type="SAM" id="Phobius"/>
    </source>
</evidence>
<organism evidence="2 3">
    <name type="scientific">Streptomyces polygonati</name>
    <dbReference type="NCBI Taxonomy" id="1617087"/>
    <lineage>
        <taxon>Bacteria</taxon>
        <taxon>Bacillati</taxon>
        <taxon>Actinomycetota</taxon>
        <taxon>Actinomycetes</taxon>
        <taxon>Kitasatosporales</taxon>
        <taxon>Streptomycetaceae</taxon>
        <taxon>Streptomyces</taxon>
    </lineage>
</organism>
<sequence length="86" mass="9385">MTPADPGVYISPAQTHAEVRRVADGQIRMEGKLDEIVRDLRDSRDHLADHESRLRRLEANRWPLPTIGAIAGVGGAVAAVVALLQH</sequence>
<feature type="transmembrane region" description="Helical" evidence="1">
    <location>
        <begin position="62"/>
        <end position="84"/>
    </location>
</feature>
<name>A0ABV8HU81_9ACTN</name>
<keyword evidence="1" id="KW-0812">Transmembrane</keyword>
<accession>A0ABV8HU81</accession>
<dbReference type="RefSeq" id="WP_386432785.1">
    <property type="nucleotide sequence ID" value="NZ_JBHSBB010000014.1"/>
</dbReference>
<proteinExistence type="predicted"/>
<keyword evidence="1" id="KW-1133">Transmembrane helix</keyword>
<comment type="caution">
    <text evidence="2">The sequence shown here is derived from an EMBL/GenBank/DDBJ whole genome shotgun (WGS) entry which is preliminary data.</text>
</comment>
<gene>
    <name evidence="2" type="ORF">ACFO3J_24070</name>
</gene>
<evidence type="ECO:0000313" key="2">
    <source>
        <dbReference type="EMBL" id="MFC4034528.1"/>
    </source>
</evidence>
<dbReference type="Proteomes" id="UP001595765">
    <property type="component" value="Unassembled WGS sequence"/>
</dbReference>
<keyword evidence="1" id="KW-0472">Membrane</keyword>
<keyword evidence="3" id="KW-1185">Reference proteome</keyword>
<evidence type="ECO:0000313" key="3">
    <source>
        <dbReference type="Proteomes" id="UP001595765"/>
    </source>
</evidence>